<reference evidence="2" key="1">
    <citation type="submission" date="2017-02" db="EMBL/GenBank/DDBJ databases">
        <authorList>
            <person name="Daims H."/>
        </authorList>
    </citation>
    <scope>NUCLEOTIDE SEQUENCE [LARGE SCALE GENOMIC DNA]</scope>
</reference>
<sequence>MQAIEFESILHNGQLDVPKHYQNWEGRHVKVILLADDLPTPQKADAIFKLSDDPMAQ</sequence>
<dbReference type="AlphaFoldDB" id="A0A1R4H5G9"/>
<gene>
    <name evidence="1" type="ORF">CRENPOLYSF2_2160003</name>
</gene>
<organism evidence="1 2">
    <name type="scientific">Crenothrix polyspora</name>
    <dbReference type="NCBI Taxonomy" id="360316"/>
    <lineage>
        <taxon>Bacteria</taxon>
        <taxon>Pseudomonadati</taxon>
        <taxon>Pseudomonadota</taxon>
        <taxon>Gammaproteobacteria</taxon>
        <taxon>Methylococcales</taxon>
        <taxon>Crenotrichaceae</taxon>
        <taxon>Crenothrix</taxon>
    </lineage>
</organism>
<evidence type="ECO:0000313" key="2">
    <source>
        <dbReference type="Proteomes" id="UP000195442"/>
    </source>
</evidence>
<name>A0A1R4H5G9_9GAMM</name>
<keyword evidence="2" id="KW-1185">Reference proteome</keyword>
<dbReference type="Proteomes" id="UP000195442">
    <property type="component" value="Unassembled WGS sequence"/>
</dbReference>
<accession>A0A1R4H5G9</accession>
<dbReference type="RefSeq" id="WP_179210162.1">
    <property type="nucleotide sequence ID" value="NZ_FUKJ01000131.1"/>
</dbReference>
<evidence type="ECO:0000313" key="1">
    <source>
        <dbReference type="EMBL" id="SJM91281.1"/>
    </source>
</evidence>
<proteinExistence type="predicted"/>
<dbReference type="EMBL" id="FUKJ01000131">
    <property type="protein sequence ID" value="SJM91281.1"/>
    <property type="molecule type" value="Genomic_DNA"/>
</dbReference>
<protein>
    <submittedName>
        <fullName evidence="1">Uncharacterized protein</fullName>
    </submittedName>
</protein>